<reference evidence="3" key="1">
    <citation type="submission" date="2022-11" db="UniProtKB">
        <authorList>
            <consortium name="WormBaseParasite"/>
        </authorList>
    </citation>
    <scope>IDENTIFICATION</scope>
</reference>
<feature type="region of interest" description="Disordered" evidence="1">
    <location>
        <begin position="1"/>
        <end position="21"/>
    </location>
</feature>
<proteinExistence type="predicted"/>
<dbReference type="Proteomes" id="UP000887565">
    <property type="component" value="Unplaced"/>
</dbReference>
<dbReference type="AlphaFoldDB" id="A0A915L1N5"/>
<evidence type="ECO:0000313" key="3">
    <source>
        <dbReference type="WBParaSite" id="nRc.2.0.1.t44978-RA"/>
    </source>
</evidence>
<name>A0A915L1N5_ROMCU</name>
<accession>A0A915L1N5</accession>
<sequence>ELHRSHWKTNSAPQITAESRVEETIVSKGSSQSMSWTNGIHYGMADYLLMQMQVFAHDRMQPKQNSYTRDGQEVIKCMSWKSGDRLAFYLELAMTLPPSVPQSPLKVR</sequence>
<evidence type="ECO:0000256" key="1">
    <source>
        <dbReference type="SAM" id="MobiDB-lite"/>
    </source>
</evidence>
<organism evidence="2 3">
    <name type="scientific">Romanomermis culicivorax</name>
    <name type="common">Nematode worm</name>
    <dbReference type="NCBI Taxonomy" id="13658"/>
    <lineage>
        <taxon>Eukaryota</taxon>
        <taxon>Metazoa</taxon>
        <taxon>Ecdysozoa</taxon>
        <taxon>Nematoda</taxon>
        <taxon>Enoplea</taxon>
        <taxon>Dorylaimia</taxon>
        <taxon>Mermithida</taxon>
        <taxon>Mermithoidea</taxon>
        <taxon>Mermithidae</taxon>
        <taxon>Romanomermis</taxon>
    </lineage>
</organism>
<protein>
    <submittedName>
        <fullName evidence="3">Uncharacterized protein</fullName>
    </submittedName>
</protein>
<evidence type="ECO:0000313" key="2">
    <source>
        <dbReference type="Proteomes" id="UP000887565"/>
    </source>
</evidence>
<feature type="compositionally biased region" description="Polar residues" evidence="1">
    <location>
        <begin position="8"/>
        <end position="17"/>
    </location>
</feature>
<keyword evidence="2" id="KW-1185">Reference proteome</keyword>
<dbReference type="WBParaSite" id="nRc.2.0.1.t44978-RA">
    <property type="protein sequence ID" value="nRc.2.0.1.t44978-RA"/>
    <property type="gene ID" value="nRc.2.0.1.g44978"/>
</dbReference>